<feature type="binding site" evidence="3">
    <location>
        <position position="152"/>
    </location>
    <ligand>
        <name>a divalent metal cation</name>
        <dbReference type="ChEBI" id="CHEBI:60240"/>
        <label>2</label>
    </ligand>
</feature>
<name>A0A4R8H793_9FIRM</name>
<dbReference type="STRING" id="926561.GCA_000379025_01115"/>
<dbReference type="Gene3D" id="3.20.20.140">
    <property type="entry name" value="Metal-dependent hydrolases"/>
    <property type="match status" value="1"/>
</dbReference>
<dbReference type="InterPro" id="IPR032466">
    <property type="entry name" value="Metal_Hydrolase"/>
</dbReference>
<dbReference type="GO" id="GO:0005829">
    <property type="term" value="C:cytosol"/>
    <property type="evidence" value="ECO:0007669"/>
    <property type="project" value="TreeGrafter"/>
</dbReference>
<feature type="binding site" evidence="3">
    <location>
        <position position="8"/>
    </location>
    <ligand>
        <name>a divalent metal cation</name>
        <dbReference type="ChEBI" id="CHEBI:60240"/>
        <label>1</label>
    </ligand>
</feature>
<keyword evidence="5" id="KW-1185">Reference proteome</keyword>
<keyword evidence="2" id="KW-0378">Hydrolase</keyword>
<dbReference type="InterPro" id="IPR001130">
    <property type="entry name" value="TatD-like"/>
</dbReference>
<dbReference type="PROSITE" id="PS01091">
    <property type="entry name" value="TATD_3"/>
    <property type="match status" value="1"/>
</dbReference>
<evidence type="ECO:0000256" key="3">
    <source>
        <dbReference type="PIRSR" id="PIRSR005902-1"/>
    </source>
</evidence>
<feature type="binding site" evidence="3">
    <location>
        <position position="128"/>
    </location>
    <ligand>
        <name>a divalent metal cation</name>
        <dbReference type="ChEBI" id="CHEBI:60240"/>
        <label>2</label>
    </ligand>
</feature>
<keyword evidence="1 3" id="KW-0479">Metal-binding</keyword>
<organism evidence="4 5">
    <name type="scientific">Orenia marismortui</name>
    <dbReference type="NCBI Taxonomy" id="46469"/>
    <lineage>
        <taxon>Bacteria</taxon>
        <taxon>Bacillati</taxon>
        <taxon>Bacillota</taxon>
        <taxon>Clostridia</taxon>
        <taxon>Halanaerobiales</taxon>
        <taxon>Halobacteroidaceae</taxon>
        <taxon>Orenia</taxon>
    </lineage>
</organism>
<gene>
    <name evidence="4" type="ORF">C7959_11444</name>
</gene>
<dbReference type="AlphaFoldDB" id="A0A4R8H793"/>
<feature type="binding site" evidence="3">
    <location>
        <position position="202"/>
    </location>
    <ligand>
        <name>a divalent metal cation</name>
        <dbReference type="ChEBI" id="CHEBI:60240"/>
        <label>1</label>
    </ligand>
</feature>
<protein>
    <submittedName>
        <fullName evidence="4">TatD DNase family protein</fullName>
    </submittedName>
</protein>
<comment type="caution">
    <text evidence="4">The sequence shown here is derived from an EMBL/GenBank/DDBJ whole genome shotgun (WGS) entry which is preliminary data.</text>
</comment>
<evidence type="ECO:0000256" key="2">
    <source>
        <dbReference type="ARBA" id="ARBA00022801"/>
    </source>
</evidence>
<accession>A0A4R8H793</accession>
<dbReference type="PIRSF" id="PIRSF005902">
    <property type="entry name" value="DNase_TatD"/>
    <property type="match status" value="1"/>
</dbReference>
<evidence type="ECO:0000256" key="1">
    <source>
        <dbReference type="ARBA" id="ARBA00022723"/>
    </source>
</evidence>
<dbReference type="Pfam" id="PF01026">
    <property type="entry name" value="TatD_DNase"/>
    <property type="match status" value="1"/>
</dbReference>
<dbReference type="RefSeq" id="WP_134116871.1">
    <property type="nucleotide sequence ID" value="NZ_SOEG01000014.1"/>
</dbReference>
<dbReference type="PROSITE" id="PS01137">
    <property type="entry name" value="TATD_1"/>
    <property type="match status" value="1"/>
</dbReference>
<dbReference type="NCBIfam" id="TIGR00010">
    <property type="entry name" value="YchF/TatD family DNA exonuclease"/>
    <property type="match status" value="1"/>
</dbReference>
<dbReference type="PROSITE" id="PS01090">
    <property type="entry name" value="TATD_2"/>
    <property type="match status" value="1"/>
</dbReference>
<proteinExistence type="predicted"/>
<dbReference type="GO" id="GO:0016788">
    <property type="term" value="F:hydrolase activity, acting on ester bonds"/>
    <property type="evidence" value="ECO:0007669"/>
    <property type="project" value="InterPro"/>
</dbReference>
<dbReference type="PANTHER" id="PTHR46124">
    <property type="entry name" value="D-AMINOACYL-TRNA DEACYLASE"/>
    <property type="match status" value="1"/>
</dbReference>
<dbReference type="EMBL" id="SOEG01000014">
    <property type="protein sequence ID" value="TDX51296.1"/>
    <property type="molecule type" value="Genomic_DNA"/>
</dbReference>
<dbReference type="GO" id="GO:0004536">
    <property type="term" value="F:DNA nuclease activity"/>
    <property type="evidence" value="ECO:0007669"/>
    <property type="project" value="InterPro"/>
</dbReference>
<dbReference type="PANTHER" id="PTHR46124:SF2">
    <property type="entry name" value="D-AMINOACYL-TRNA DEACYLASE"/>
    <property type="match status" value="1"/>
</dbReference>
<dbReference type="InterPro" id="IPR018228">
    <property type="entry name" value="DNase_TatD-rel_CS"/>
</dbReference>
<feature type="binding site" evidence="3">
    <location>
        <position position="92"/>
    </location>
    <ligand>
        <name>a divalent metal cation</name>
        <dbReference type="ChEBI" id="CHEBI:60240"/>
        <label>1</label>
    </ligand>
</feature>
<evidence type="ECO:0000313" key="5">
    <source>
        <dbReference type="Proteomes" id="UP000295832"/>
    </source>
</evidence>
<evidence type="ECO:0000313" key="4">
    <source>
        <dbReference type="EMBL" id="TDX51296.1"/>
    </source>
</evidence>
<dbReference type="FunFam" id="3.20.20.140:FF:000005">
    <property type="entry name" value="TatD family hydrolase"/>
    <property type="match status" value="1"/>
</dbReference>
<feature type="binding site" evidence="3">
    <location>
        <position position="6"/>
    </location>
    <ligand>
        <name>a divalent metal cation</name>
        <dbReference type="ChEBI" id="CHEBI:60240"/>
        <label>1</label>
    </ligand>
</feature>
<dbReference type="CDD" id="cd01310">
    <property type="entry name" value="TatD_DNAse"/>
    <property type="match status" value="1"/>
</dbReference>
<dbReference type="Proteomes" id="UP000295832">
    <property type="component" value="Unassembled WGS sequence"/>
</dbReference>
<dbReference type="GO" id="GO:0046872">
    <property type="term" value="F:metal ion binding"/>
    <property type="evidence" value="ECO:0007669"/>
    <property type="project" value="UniProtKB-KW"/>
</dbReference>
<dbReference type="SUPFAM" id="SSF51556">
    <property type="entry name" value="Metallo-dependent hydrolases"/>
    <property type="match status" value="1"/>
</dbReference>
<dbReference type="InterPro" id="IPR015991">
    <property type="entry name" value="TatD/YcfH-like"/>
</dbReference>
<reference evidence="4 5" key="1">
    <citation type="submission" date="2019-03" db="EMBL/GenBank/DDBJ databases">
        <title>Subsurface microbial communities from deep shales in Ohio and West Virginia, USA.</title>
        <authorList>
            <person name="Wrighton K."/>
        </authorList>
    </citation>
    <scope>NUCLEOTIDE SEQUENCE [LARGE SCALE GENOMIC DNA]</scope>
    <source>
        <strain evidence="4 5">MSL 6dP</strain>
    </source>
</reference>
<sequence length="254" mass="28757">MLIDTHAHLDFDRFDKDRKDVIQSAYDNGIKKIINVGADMESSYNSVELAKENDFIYASVGVHPHEAEGFSEEDYNKLKELAQDDKVVAIGEIGLDYYYDNSPRLAQQEAFRRQLQLAKEVDLPIVIHSRDAREDTLEILEEEAKDLTGVLHCYAYDLETAKKVIDLGFYLAFGGVITFNNAKGLRKVVKEISLENILIETDAPYLTPVPYRGKRNEPSYVKEVAKKIAEIKGIDLSEITKYTTENAKGLFGLD</sequence>